<dbReference type="Proteomes" id="UP001141981">
    <property type="component" value="Unassembled WGS sequence"/>
</dbReference>
<dbReference type="EMBL" id="JAOTGY010000007">
    <property type="protein sequence ID" value="MDB6258038.1"/>
    <property type="molecule type" value="Genomic_DNA"/>
</dbReference>
<protein>
    <submittedName>
        <fullName evidence="2">ImmA/IrrE family metallo-endopeptidase</fullName>
    </submittedName>
</protein>
<feature type="domain" description="IrrE N-terminal-like" evidence="1">
    <location>
        <begin position="19"/>
        <end position="90"/>
    </location>
</feature>
<proteinExistence type="predicted"/>
<reference evidence="2" key="2">
    <citation type="submission" date="2022-10" db="EMBL/GenBank/DDBJ databases">
        <authorList>
            <person name="Kostovova I."/>
            <person name="Moravkova M."/>
            <person name="Pechar R."/>
        </authorList>
    </citation>
    <scope>NUCLEOTIDE SEQUENCE</scope>
    <source>
        <strain evidence="2">M490A</strain>
    </source>
</reference>
<sequence length="144" mass="16784">MDSNLKKLLKRSNLGLAYLPIHSKGYLLRTKGDKRDYIIINESLSEEEIEKVVLHEIGHYEHDNEVMGSYKNNLRTRDISEHEANKFMLHQRIKNYLNNGYEPVNINYINLADSLGTKDYLEVKHELAKYITKKSKTSDCKSVV</sequence>
<dbReference type="Pfam" id="PF06114">
    <property type="entry name" value="Peptidase_M78"/>
    <property type="match status" value="1"/>
</dbReference>
<name>A0A9X4AAE6_LACAM</name>
<gene>
    <name evidence="2" type="ORF">ODU72_05005</name>
</gene>
<accession>A0A9X4AAE6</accession>
<dbReference type="RefSeq" id="WP_271880797.1">
    <property type="nucleotide sequence ID" value="NZ_JAOTGY010000007.1"/>
</dbReference>
<evidence type="ECO:0000313" key="3">
    <source>
        <dbReference type="Proteomes" id="UP001141981"/>
    </source>
</evidence>
<evidence type="ECO:0000259" key="1">
    <source>
        <dbReference type="Pfam" id="PF06114"/>
    </source>
</evidence>
<reference evidence="2" key="1">
    <citation type="journal article" date="2022" name="Microorganisms">
        <title>Antibiotic Susceptibility, Resistance Gene Determinants and Corresponding Genomic Regions in Lactobacillus amylovorus Isolates Derived from Wild Boars and Domestic Pigs.</title>
        <authorList>
            <person name="Moravkova M."/>
            <person name="Kostovova I."/>
            <person name="Kavanova K."/>
            <person name="Pechar R."/>
            <person name="Stanek S."/>
            <person name="Brychta A."/>
            <person name="Zeman M."/>
            <person name="Kubasova T."/>
        </authorList>
    </citation>
    <scope>NUCLEOTIDE SEQUENCE</scope>
    <source>
        <strain evidence="2">M490A</strain>
    </source>
</reference>
<dbReference type="Gene3D" id="1.10.10.2910">
    <property type="match status" value="1"/>
</dbReference>
<organism evidence="2 3">
    <name type="scientific">Lactobacillus amylovorus</name>
    <dbReference type="NCBI Taxonomy" id="1604"/>
    <lineage>
        <taxon>Bacteria</taxon>
        <taxon>Bacillati</taxon>
        <taxon>Bacillota</taxon>
        <taxon>Bacilli</taxon>
        <taxon>Lactobacillales</taxon>
        <taxon>Lactobacillaceae</taxon>
        <taxon>Lactobacillus</taxon>
    </lineage>
</organism>
<dbReference type="InterPro" id="IPR010359">
    <property type="entry name" value="IrrE_HExxH"/>
</dbReference>
<comment type="caution">
    <text evidence="2">The sequence shown here is derived from an EMBL/GenBank/DDBJ whole genome shotgun (WGS) entry which is preliminary data.</text>
</comment>
<evidence type="ECO:0000313" key="2">
    <source>
        <dbReference type="EMBL" id="MDB6258038.1"/>
    </source>
</evidence>
<dbReference type="AlphaFoldDB" id="A0A9X4AAE6"/>